<dbReference type="GO" id="GO:0003677">
    <property type="term" value="F:DNA binding"/>
    <property type="evidence" value="ECO:0007669"/>
    <property type="project" value="UniProtKB-KW"/>
</dbReference>
<dbReference type="InterPro" id="IPR036390">
    <property type="entry name" value="WH_DNA-bd_sf"/>
</dbReference>
<dbReference type="Gene3D" id="1.20.120.530">
    <property type="entry name" value="GntR ligand-binding domain-like"/>
    <property type="match status" value="1"/>
</dbReference>
<dbReference type="PANTHER" id="PTHR43537:SF53">
    <property type="entry name" value="HTH-TYPE TRANSCRIPTIONAL REPRESSOR NANR"/>
    <property type="match status" value="1"/>
</dbReference>
<accession>A0A2G9C787</accession>
<protein>
    <submittedName>
        <fullName evidence="6">GntR family transcriptional regulator</fullName>
    </submittedName>
</protein>
<feature type="region of interest" description="Disordered" evidence="4">
    <location>
        <begin position="222"/>
        <end position="245"/>
    </location>
</feature>
<feature type="compositionally biased region" description="Basic residues" evidence="4">
    <location>
        <begin position="235"/>
        <end position="245"/>
    </location>
</feature>
<name>A0A2G9C787_9BURK</name>
<dbReference type="InterPro" id="IPR008920">
    <property type="entry name" value="TF_FadR/GntR_C"/>
</dbReference>
<evidence type="ECO:0000313" key="6">
    <source>
        <dbReference type="EMBL" id="PIM52278.1"/>
    </source>
</evidence>
<dbReference type="InterPro" id="IPR011711">
    <property type="entry name" value="GntR_C"/>
</dbReference>
<evidence type="ECO:0000256" key="1">
    <source>
        <dbReference type="ARBA" id="ARBA00023015"/>
    </source>
</evidence>
<evidence type="ECO:0000256" key="3">
    <source>
        <dbReference type="ARBA" id="ARBA00023163"/>
    </source>
</evidence>
<evidence type="ECO:0000313" key="7">
    <source>
        <dbReference type="Proteomes" id="UP000231501"/>
    </source>
</evidence>
<dbReference type="OrthoDB" id="5243844at2"/>
<dbReference type="RefSeq" id="WP_099862501.1">
    <property type="nucleotide sequence ID" value="NZ_PEOG01000041.1"/>
</dbReference>
<dbReference type="SUPFAM" id="SSF48008">
    <property type="entry name" value="GntR ligand-binding domain-like"/>
    <property type="match status" value="1"/>
</dbReference>
<gene>
    <name evidence="6" type="ORF">CS062_15425</name>
</gene>
<reference evidence="6 7" key="1">
    <citation type="submission" date="2017-11" db="EMBL/GenBank/DDBJ databases">
        <title>Draft genome sequence of Mitsuaria sp. HWN-4.</title>
        <authorList>
            <person name="Gundlapally S.R."/>
        </authorList>
    </citation>
    <scope>NUCLEOTIDE SEQUENCE [LARGE SCALE GENOMIC DNA]</scope>
    <source>
        <strain evidence="6 7">HWN-4</strain>
    </source>
</reference>
<dbReference type="SMART" id="SM00895">
    <property type="entry name" value="FCD"/>
    <property type="match status" value="1"/>
</dbReference>
<dbReference type="Pfam" id="PF00392">
    <property type="entry name" value="GntR"/>
    <property type="match status" value="1"/>
</dbReference>
<dbReference type="GO" id="GO:0003700">
    <property type="term" value="F:DNA-binding transcription factor activity"/>
    <property type="evidence" value="ECO:0007669"/>
    <property type="project" value="InterPro"/>
</dbReference>
<keyword evidence="1" id="KW-0805">Transcription regulation</keyword>
<feature type="domain" description="HTH gntR-type" evidence="5">
    <location>
        <begin position="2"/>
        <end position="69"/>
    </location>
</feature>
<dbReference type="Gene3D" id="1.10.10.10">
    <property type="entry name" value="Winged helix-like DNA-binding domain superfamily/Winged helix DNA-binding domain"/>
    <property type="match status" value="1"/>
</dbReference>
<dbReference type="PANTHER" id="PTHR43537">
    <property type="entry name" value="TRANSCRIPTIONAL REGULATOR, GNTR FAMILY"/>
    <property type="match status" value="1"/>
</dbReference>
<dbReference type="AlphaFoldDB" id="A0A2G9C787"/>
<sequence>MPLTNQEIYERIYTAISERRLLPGTKLNEERLASAFQASRTRIREVLNRLSQELVIDLHLNRGAFVASPTPRDLSDVFAMRRAVERAIAAQLSAELAGSAGQSQLAAMRQHLKHEADARAAGDRAALAQLTGAFHLRLAECTENRLFIDTVRRLVALTGLAIAQYDALASSACPDHEHDDIVAAIEAGDPRRAERLMLEHLTHVEQGIRPPAETAGEMDFRQIFQLEPETPPRGTKQRRKPAAKA</sequence>
<dbReference type="Proteomes" id="UP000231501">
    <property type="component" value="Unassembled WGS sequence"/>
</dbReference>
<keyword evidence="2" id="KW-0238">DNA-binding</keyword>
<dbReference type="InterPro" id="IPR036388">
    <property type="entry name" value="WH-like_DNA-bd_sf"/>
</dbReference>
<evidence type="ECO:0000256" key="4">
    <source>
        <dbReference type="SAM" id="MobiDB-lite"/>
    </source>
</evidence>
<evidence type="ECO:0000259" key="5">
    <source>
        <dbReference type="PROSITE" id="PS50949"/>
    </source>
</evidence>
<dbReference type="SUPFAM" id="SSF46785">
    <property type="entry name" value="Winged helix' DNA-binding domain"/>
    <property type="match status" value="1"/>
</dbReference>
<evidence type="ECO:0000256" key="2">
    <source>
        <dbReference type="ARBA" id="ARBA00023125"/>
    </source>
</evidence>
<proteinExistence type="predicted"/>
<organism evidence="6 7">
    <name type="scientific">Roseateles chitinivorans</name>
    <dbReference type="NCBI Taxonomy" id="2917965"/>
    <lineage>
        <taxon>Bacteria</taxon>
        <taxon>Pseudomonadati</taxon>
        <taxon>Pseudomonadota</taxon>
        <taxon>Betaproteobacteria</taxon>
        <taxon>Burkholderiales</taxon>
        <taxon>Sphaerotilaceae</taxon>
        <taxon>Roseateles</taxon>
    </lineage>
</organism>
<comment type="caution">
    <text evidence="6">The sequence shown here is derived from an EMBL/GenBank/DDBJ whole genome shotgun (WGS) entry which is preliminary data.</text>
</comment>
<dbReference type="PROSITE" id="PS50949">
    <property type="entry name" value="HTH_GNTR"/>
    <property type="match status" value="1"/>
</dbReference>
<keyword evidence="3" id="KW-0804">Transcription</keyword>
<dbReference type="SMART" id="SM00345">
    <property type="entry name" value="HTH_GNTR"/>
    <property type="match status" value="1"/>
</dbReference>
<dbReference type="InterPro" id="IPR000524">
    <property type="entry name" value="Tscrpt_reg_HTH_GntR"/>
</dbReference>
<keyword evidence="7" id="KW-1185">Reference proteome</keyword>
<dbReference type="Pfam" id="PF07729">
    <property type="entry name" value="FCD"/>
    <property type="match status" value="1"/>
</dbReference>
<dbReference type="EMBL" id="PEOG01000041">
    <property type="protein sequence ID" value="PIM52278.1"/>
    <property type="molecule type" value="Genomic_DNA"/>
</dbReference>